<dbReference type="InterPro" id="IPR010623">
    <property type="entry name" value="IcmF_C"/>
</dbReference>
<evidence type="ECO:0000259" key="2">
    <source>
        <dbReference type="Pfam" id="PF06744"/>
    </source>
</evidence>
<evidence type="ECO:0000256" key="1">
    <source>
        <dbReference type="SAM" id="MobiDB-lite"/>
    </source>
</evidence>
<dbReference type="AlphaFoldDB" id="Q937M9"/>
<evidence type="ECO:0000313" key="3">
    <source>
        <dbReference type="EMBL" id="AAL18454.1"/>
    </source>
</evidence>
<dbReference type="EMBL" id="AF346497">
    <property type="protein sequence ID" value="AAL18454.1"/>
    <property type="molecule type" value="Genomic_DNA"/>
</dbReference>
<dbReference type="PANTHER" id="PTHR36153:SF1">
    <property type="entry name" value="TYPE VI SECRETION SYSTEM COMPONENT TSSM1"/>
    <property type="match status" value="1"/>
</dbReference>
<feature type="domain" description="Type VI secretion system IcmF C-terminal" evidence="2">
    <location>
        <begin position="2"/>
        <end position="76"/>
    </location>
</feature>
<organism evidence="3">
    <name type="scientific">Photorhabdus luminescens</name>
    <name type="common">Xenorhabdus luminescens</name>
    <dbReference type="NCBI Taxonomy" id="29488"/>
    <lineage>
        <taxon>Bacteria</taxon>
        <taxon>Pseudomonadati</taxon>
        <taxon>Pseudomonadota</taxon>
        <taxon>Gammaproteobacteria</taxon>
        <taxon>Enterobacterales</taxon>
        <taxon>Morganellaceae</taxon>
        <taxon>Photorhabdus</taxon>
    </lineage>
</organism>
<sequence length="121" mass="14020">MESWQHLRWPGDEDNPGVVLTWTGVNTGARLYGEYPGTWGLIRWLEAARVQMLDESRYRLGLITPEGLPLTWVLRTEVGKGPLVLLKLRGFTLPKTIFEENRGNNRPESVRKRNNDNWMTE</sequence>
<dbReference type="Pfam" id="PF06744">
    <property type="entry name" value="IcmF_C"/>
    <property type="match status" value="1"/>
</dbReference>
<dbReference type="InterPro" id="IPR053156">
    <property type="entry name" value="T6SS_TssM-like"/>
</dbReference>
<accession>Q937M9</accession>
<protein>
    <recommendedName>
        <fullName evidence="2">Type VI secretion system IcmF C-terminal domain-containing protein</fullName>
    </recommendedName>
</protein>
<feature type="compositionally biased region" description="Basic and acidic residues" evidence="1">
    <location>
        <begin position="100"/>
        <end position="115"/>
    </location>
</feature>
<feature type="region of interest" description="Disordered" evidence="1">
    <location>
        <begin position="100"/>
        <end position="121"/>
    </location>
</feature>
<proteinExistence type="predicted"/>
<name>Q937M9_PHOLU</name>
<dbReference type="PANTHER" id="PTHR36153">
    <property type="entry name" value="INNER MEMBRANE PROTEIN-RELATED"/>
    <property type="match status" value="1"/>
</dbReference>
<reference evidence="3" key="1">
    <citation type="journal article" date="2001" name="Trends Microbiol.">
        <title>The tc genes of Photorhabdus: a growing family.</title>
        <authorList>
            <person name="Waterfield N.R."/>
            <person name="Bowen D.J."/>
            <person name="Fetherston J.D."/>
            <person name="Perry R.D."/>
            <person name="ffrench-Constant R.H."/>
        </authorList>
    </citation>
    <scope>NUCLEOTIDE SEQUENCE</scope>
    <source>
        <strain evidence="3">W14</strain>
    </source>
</reference>